<dbReference type="EMBL" id="JSXC01000037">
    <property type="protein sequence ID" value="KHN50707.1"/>
    <property type="molecule type" value="Genomic_DNA"/>
</dbReference>
<feature type="transmembrane region" description="Helical" evidence="1">
    <location>
        <begin position="23"/>
        <end position="41"/>
    </location>
</feature>
<dbReference type="InterPro" id="IPR006481">
    <property type="entry name" value="Phage_lambda_GpS_holin"/>
</dbReference>
<dbReference type="OrthoDB" id="6456698at2"/>
<dbReference type="Proteomes" id="UP000053038">
    <property type="component" value="Unassembled WGS sequence"/>
</dbReference>
<evidence type="ECO:0000313" key="3">
    <source>
        <dbReference type="Proteomes" id="UP000053038"/>
    </source>
</evidence>
<keyword evidence="1" id="KW-1133">Transmembrane helix</keyword>
<keyword evidence="1" id="KW-0472">Membrane</keyword>
<proteinExistence type="predicted"/>
<comment type="caution">
    <text evidence="2">The sequence shown here is derived from an EMBL/GenBank/DDBJ whole genome shotgun (WGS) entry which is preliminary data.</text>
</comment>
<dbReference type="AlphaFoldDB" id="A0A7V8L4L6"/>
<dbReference type="NCBIfam" id="TIGR01594">
    <property type="entry name" value="holin_lambda"/>
    <property type="match status" value="1"/>
</dbReference>
<evidence type="ECO:0000256" key="1">
    <source>
        <dbReference type="SAM" id="Phobius"/>
    </source>
</evidence>
<evidence type="ECO:0000313" key="2">
    <source>
        <dbReference type="EMBL" id="KHN50707.1"/>
    </source>
</evidence>
<organism evidence="2 3">
    <name type="scientific">Pectobacterium fontis</name>
    <dbReference type="NCBI Taxonomy" id="2558042"/>
    <lineage>
        <taxon>Bacteria</taxon>
        <taxon>Pseudomonadati</taxon>
        <taxon>Pseudomonadota</taxon>
        <taxon>Gammaproteobacteria</taxon>
        <taxon>Enterobacterales</taxon>
        <taxon>Pectobacteriaceae</taxon>
        <taxon>Pectobacterium</taxon>
    </lineage>
</organism>
<gene>
    <name evidence="2" type="ORF">OI69_13670</name>
</gene>
<keyword evidence="1" id="KW-0812">Transmembrane</keyword>
<sequence>MKMPDKNPDMWAQIIAWFTQKEVGYSVAAAIMALLRAAYVGRDSWSRRLLDAAMCSLVAYYINDGLSALGWDSSLASMGSVFIGFLGIDYISSILRRVVGNKTGAGVDNADQR</sequence>
<keyword evidence="3" id="KW-1185">Reference proteome</keyword>
<name>A0A7V8L4L6_9GAMM</name>
<protein>
    <submittedName>
        <fullName evidence="2">Holin</fullName>
    </submittedName>
</protein>
<feature type="transmembrane region" description="Helical" evidence="1">
    <location>
        <begin position="75"/>
        <end position="92"/>
    </location>
</feature>
<accession>A0A7V8L4L6</accession>
<reference evidence="2 3" key="1">
    <citation type="submission" date="2014-10" db="EMBL/GenBank/DDBJ databases">
        <title>Genome sequence of Pectobacterium carotovorum M022.</title>
        <authorList>
            <person name="Chan K.-G."/>
            <person name="Tan W.-S."/>
        </authorList>
    </citation>
    <scope>NUCLEOTIDE SEQUENCE [LARGE SCALE GENOMIC DNA]</scope>
    <source>
        <strain evidence="2 3">M022</strain>
    </source>
</reference>
<dbReference type="Pfam" id="PF05106">
    <property type="entry name" value="Phage_holin_3_1"/>
    <property type="match status" value="1"/>
</dbReference>